<proteinExistence type="predicted"/>
<evidence type="ECO:0000313" key="2">
    <source>
        <dbReference type="EMBL" id="MBY5958442.1"/>
    </source>
</evidence>
<reference evidence="2" key="1">
    <citation type="submission" date="2021-06" db="EMBL/GenBank/DDBJ databases">
        <title>44 bacteria genomes isolated from Dapeng, Shenzhen.</title>
        <authorList>
            <person name="Zheng W."/>
            <person name="Yu S."/>
            <person name="Huang Y."/>
        </authorList>
    </citation>
    <scope>NUCLEOTIDE SEQUENCE</scope>
    <source>
        <strain evidence="2">DP5N28-2</strain>
    </source>
</reference>
<organism evidence="2 3">
    <name type="scientific">Membranihabitans marinus</name>
    <dbReference type="NCBI Taxonomy" id="1227546"/>
    <lineage>
        <taxon>Bacteria</taxon>
        <taxon>Pseudomonadati</taxon>
        <taxon>Bacteroidota</taxon>
        <taxon>Saprospiria</taxon>
        <taxon>Saprospirales</taxon>
        <taxon>Saprospiraceae</taxon>
        <taxon>Membranihabitans</taxon>
    </lineage>
</organism>
<keyword evidence="3" id="KW-1185">Reference proteome</keyword>
<name>A0A953HZA2_9BACT</name>
<dbReference type="RefSeq" id="WP_222579977.1">
    <property type="nucleotide sequence ID" value="NZ_JAHVHU010000008.1"/>
</dbReference>
<gene>
    <name evidence="2" type="ORF">KUV50_09885</name>
</gene>
<dbReference type="Proteomes" id="UP000753961">
    <property type="component" value="Unassembled WGS sequence"/>
</dbReference>
<keyword evidence="1" id="KW-1133">Transmembrane helix</keyword>
<evidence type="ECO:0000313" key="3">
    <source>
        <dbReference type="Proteomes" id="UP000753961"/>
    </source>
</evidence>
<accession>A0A953HZA2</accession>
<feature type="transmembrane region" description="Helical" evidence="1">
    <location>
        <begin position="6"/>
        <end position="22"/>
    </location>
</feature>
<protein>
    <submittedName>
        <fullName evidence="2">Uncharacterized protein</fullName>
    </submittedName>
</protein>
<keyword evidence="1" id="KW-0812">Transmembrane</keyword>
<comment type="caution">
    <text evidence="2">The sequence shown here is derived from an EMBL/GenBank/DDBJ whole genome shotgun (WGS) entry which is preliminary data.</text>
</comment>
<keyword evidence="1" id="KW-0472">Membrane</keyword>
<sequence length="116" mass="12988">MKLYHTIALLLFMTFAVKILLIDGQWMITAMAGEEYVLVNPFCKSKNGSGTAGETSIQKFVDNQINVLDGVCSSILYLDVDGVEYQYNPISLNAKTFRTLPAYTVYLDTHYPPPQV</sequence>
<evidence type="ECO:0000256" key="1">
    <source>
        <dbReference type="SAM" id="Phobius"/>
    </source>
</evidence>
<dbReference type="EMBL" id="JAHVHU010000008">
    <property type="protein sequence ID" value="MBY5958442.1"/>
    <property type="molecule type" value="Genomic_DNA"/>
</dbReference>
<dbReference type="AlphaFoldDB" id="A0A953HZA2"/>